<dbReference type="Pfam" id="PF01593">
    <property type="entry name" value="Amino_oxidase"/>
    <property type="match status" value="1"/>
</dbReference>
<protein>
    <recommendedName>
        <fullName evidence="2">Amine oxidase domain-containing protein</fullName>
    </recommendedName>
</protein>
<evidence type="ECO:0000259" key="2">
    <source>
        <dbReference type="Pfam" id="PF01593"/>
    </source>
</evidence>
<dbReference type="InterPro" id="IPR036188">
    <property type="entry name" value="FAD/NAD-bd_sf"/>
</dbReference>
<evidence type="ECO:0000256" key="1">
    <source>
        <dbReference type="ARBA" id="ARBA00023002"/>
    </source>
</evidence>
<dbReference type="PANTHER" id="PTHR43734">
    <property type="entry name" value="PHYTOENE DESATURASE"/>
    <property type="match status" value="1"/>
</dbReference>
<proteinExistence type="predicted"/>
<feature type="domain" description="Amine oxidase" evidence="2">
    <location>
        <begin position="12"/>
        <end position="72"/>
    </location>
</feature>
<sequence>MAFVPGLFHGVGSYYPKGGMRAVPELLEREARAAGVEFRYNTKVKNIVTAGDKVVWVETAAGETLPADAVVSDAAGIGTYVDLLEMTIAGHLRLPGGAGAAAAVLHPLQAAGGGLHGLCTARPARARIGSGWLVSGPPNLAVGPRRGRRAG</sequence>
<dbReference type="AlphaFoldDB" id="A0A699U6V2"/>
<dbReference type="PANTHER" id="PTHR43734:SF7">
    <property type="entry name" value="4,4'-DIAPONEUROSPORENE OXYGENASE"/>
    <property type="match status" value="1"/>
</dbReference>
<name>A0A699U6V2_TANCI</name>
<dbReference type="GO" id="GO:0016491">
    <property type="term" value="F:oxidoreductase activity"/>
    <property type="evidence" value="ECO:0007669"/>
    <property type="project" value="UniProtKB-KW"/>
</dbReference>
<accession>A0A699U6V2</accession>
<dbReference type="Gene3D" id="3.50.50.60">
    <property type="entry name" value="FAD/NAD(P)-binding domain"/>
    <property type="match status" value="1"/>
</dbReference>
<dbReference type="EMBL" id="BKCJ011305652">
    <property type="protein sequence ID" value="GFD18167.1"/>
    <property type="molecule type" value="Genomic_DNA"/>
</dbReference>
<keyword evidence="1" id="KW-0560">Oxidoreductase</keyword>
<dbReference type="InterPro" id="IPR002937">
    <property type="entry name" value="Amino_oxidase"/>
</dbReference>
<gene>
    <name evidence="3" type="ORF">Tci_890136</name>
</gene>
<comment type="caution">
    <text evidence="3">The sequence shown here is derived from an EMBL/GenBank/DDBJ whole genome shotgun (WGS) entry which is preliminary data.</text>
</comment>
<organism evidence="3">
    <name type="scientific">Tanacetum cinerariifolium</name>
    <name type="common">Dalmatian daisy</name>
    <name type="synonym">Chrysanthemum cinerariifolium</name>
    <dbReference type="NCBI Taxonomy" id="118510"/>
    <lineage>
        <taxon>Eukaryota</taxon>
        <taxon>Viridiplantae</taxon>
        <taxon>Streptophyta</taxon>
        <taxon>Embryophyta</taxon>
        <taxon>Tracheophyta</taxon>
        <taxon>Spermatophyta</taxon>
        <taxon>Magnoliopsida</taxon>
        <taxon>eudicotyledons</taxon>
        <taxon>Gunneridae</taxon>
        <taxon>Pentapetalae</taxon>
        <taxon>asterids</taxon>
        <taxon>campanulids</taxon>
        <taxon>Asterales</taxon>
        <taxon>Asteraceae</taxon>
        <taxon>Asteroideae</taxon>
        <taxon>Anthemideae</taxon>
        <taxon>Anthemidinae</taxon>
        <taxon>Tanacetum</taxon>
    </lineage>
</organism>
<dbReference type="SUPFAM" id="SSF51905">
    <property type="entry name" value="FAD/NAD(P)-binding domain"/>
    <property type="match status" value="1"/>
</dbReference>
<feature type="non-terminal residue" evidence="3">
    <location>
        <position position="151"/>
    </location>
</feature>
<evidence type="ECO:0000313" key="3">
    <source>
        <dbReference type="EMBL" id="GFD18167.1"/>
    </source>
</evidence>
<reference evidence="3" key="1">
    <citation type="journal article" date="2019" name="Sci. Rep.">
        <title>Draft genome of Tanacetum cinerariifolium, the natural source of mosquito coil.</title>
        <authorList>
            <person name="Yamashiro T."/>
            <person name="Shiraishi A."/>
            <person name="Satake H."/>
            <person name="Nakayama K."/>
        </authorList>
    </citation>
    <scope>NUCLEOTIDE SEQUENCE</scope>
</reference>